<organism evidence="1">
    <name type="scientific">Ajellomyces dermatitidis (strain ATCC 18188 / CBS 674.68)</name>
    <name type="common">Blastomyces dermatitidis</name>
    <dbReference type="NCBI Taxonomy" id="653446"/>
    <lineage>
        <taxon>Eukaryota</taxon>
        <taxon>Fungi</taxon>
        <taxon>Dikarya</taxon>
        <taxon>Ascomycota</taxon>
        <taxon>Pezizomycotina</taxon>
        <taxon>Eurotiomycetes</taxon>
        <taxon>Eurotiomycetidae</taxon>
        <taxon>Onygenales</taxon>
        <taxon>Ajellomycetaceae</taxon>
        <taxon>Blastomyces</taxon>
    </lineage>
</organism>
<dbReference type="AlphaFoldDB" id="A0A0J9EJX1"/>
<gene>
    <name evidence="1" type="ORF">BDDG_11553</name>
</gene>
<protein>
    <submittedName>
        <fullName evidence="1">Uncharacterized protein</fullName>
    </submittedName>
</protein>
<evidence type="ECO:0000313" key="1">
    <source>
        <dbReference type="EMBL" id="KMW66452.1"/>
    </source>
</evidence>
<dbReference type="Proteomes" id="UP000007802">
    <property type="component" value="Unassembled WGS sequence"/>
</dbReference>
<sequence length="115" mass="12665">MKRCSAVSLLLSTDGLEVELSQHDAGDLLLLQSLSMGLLHIVKKLLVLPSRSTESRYLYEWTTRLTFAVVRSDKAAVTSLLTNTAVALTTKPFLGSHHCRCLYAWGMRILSGSSL</sequence>
<proteinExistence type="predicted"/>
<accession>A0A0J9EJX1</accession>
<dbReference type="EMBL" id="GG749407">
    <property type="protein sequence ID" value="KMW66452.1"/>
    <property type="molecule type" value="Genomic_DNA"/>
</dbReference>
<reference evidence="1" key="1">
    <citation type="submission" date="2010-03" db="EMBL/GenBank/DDBJ databases">
        <title>Annotation of Blastomyces dermatitidis strain ATCC 18188.</title>
        <authorList>
            <consortium name="The Broad Institute Genome Sequencing Platform"/>
            <consortium name="Broad Institute Genome Sequencing Center for Infectious Disease."/>
            <person name="Cuomo C."/>
            <person name="Klein B."/>
            <person name="Sullivan T."/>
            <person name="Heitman J."/>
            <person name="Young S."/>
            <person name="Zeng Q."/>
            <person name="Gargeya S."/>
            <person name="Alvarado L."/>
            <person name="Berlin A.M."/>
            <person name="Chapman S.B."/>
            <person name="Chen Z."/>
            <person name="Freedman E."/>
            <person name="Gellesch M."/>
            <person name="Goldberg J."/>
            <person name="Griggs A."/>
            <person name="Gujja S."/>
            <person name="Heilman E."/>
            <person name="Heiman D."/>
            <person name="Howarth C."/>
            <person name="Mehta T."/>
            <person name="Neiman D."/>
            <person name="Pearson M."/>
            <person name="Roberts A."/>
            <person name="Saif S."/>
            <person name="Shea T."/>
            <person name="Shenoy N."/>
            <person name="Sisk P."/>
            <person name="Stolte C."/>
            <person name="Sykes S."/>
            <person name="White J."/>
            <person name="Yandava C."/>
            <person name="Haas B."/>
            <person name="Nusbaum C."/>
            <person name="Birren B."/>
        </authorList>
    </citation>
    <scope>NUCLEOTIDE SEQUENCE</scope>
    <source>
        <strain evidence="1">ATCC 18188</strain>
    </source>
</reference>
<name>A0A0J9EJX1_AJEDA</name>